<comment type="caution">
    <text evidence="2">The sequence shown here is derived from an EMBL/GenBank/DDBJ whole genome shotgun (WGS) entry which is preliminary data.</text>
</comment>
<gene>
    <name evidence="2" type="ORF">M0R45_025361</name>
</gene>
<protein>
    <submittedName>
        <fullName evidence="2">Uncharacterized protein</fullName>
    </submittedName>
</protein>
<dbReference type="AlphaFoldDB" id="A0AAW1WY00"/>
<dbReference type="PANTHER" id="PTHR46931">
    <property type="entry name" value="CRIB DOMAIN-CONTAINING PROTEIN RIC2"/>
    <property type="match status" value="1"/>
</dbReference>
<feature type="compositionally biased region" description="Acidic residues" evidence="1">
    <location>
        <begin position="36"/>
        <end position="46"/>
    </location>
</feature>
<name>A0AAW1WY00_RUBAR</name>
<feature type="region of interest" description="Disordered" evidence="1">
    <location>
        <begin position="22"/>
        <end position="57"/>
    </location>
</feature>
<evidence type="ECO:0000256" key="1">
    <source>
        <dbReference type="SAM" id="MobiDB-lite"/>
    </source>
</evidence>
<dbReference type="Proteomes" id="UP001457282">
    <property type="component" value="Unassembled WGS sequence"/>
</dbReference>
<evidence type="ECO:0000313" key="2">
    <source>
        <dbReference type="EMBL" id="KAK9928215.1"/>
    </source>
</evidence>
<sequence>MREGMERLVHLPFKLGISESSIAIGVQQQPKRTKEEEEEEEEEEDSLASGENMKNSFRSPGLLRSNISVGIHRLFMQGFKTFSRLFVYYKGMKWKKKKWKWIRKQGVLQATDVKHATQIGLDGSASAATADPIMKGTWDNLI</sequence>
<keyword evidence="3" id="KW-1185">Reference proteome</keyword>
<reference evidence="2 3" key="1">
    <citation type="journal article" date="2023" name="G3 (Bethesda)">
        <title>A chromosome-length genome assembly and annotation of blackberry (Rubus argutus, cv. 'Hillquist').</title>
        <authorList>
            <person name="Bruna T."/>
            <person name="Aryal R."/>
            <person name="Dudchenko O."/>
            <person name="Sargent D.J."/>
            <person name="Mead D."/>
            <person name="Buti M."/>
            <person name="Cavallini A."/>
            <person name="Hytonen T."/>
            <person name="Andres J."/>
            <person name="Pham M."/>
            <person name="Weisz D."/>
            <person name="Mascagni F."/>
            <person name="Usai G."/>
            <person name="Natali L."/>
            <person name="Bassil N."/>
            <person name="Fernandez G.E."/>
            <person name="Lomsadze A."/>
            <person name="Armour M."/>
            <person name="Olukolu B."/>
            <person name="Poorten T."/>
            <person name="Britton C."/>
            <person name="Davik J."/>
            <person name="Ashrafi H."/>
            <person name="Aiden E.L."/>
            <person name="Borodovsky M."/>
            <person name="Worthington M."/>
        </authorList>
    </citation>
    <scope>NUCLEOTIDE SEQUENCE [LARGE SCALE GENOMIC DNA]</scope>
    <source>
        <strain evidence="2">PI 553951</strain>
    </source>
</reference>
<dbReference type="PANTHER" id="PTHR46931:SF6">
    <property type="entry name" value="CRIB DOMAIN-CONTAINING PROTEIN RIC4"/>
    <property type="match status" value="1"/>
</dbReference>
<dbReference type="InterPro" id="IPR044509">
    <property type="entry name" value="RIC2/4"/>
</dbReference>
<evidence type="ECO:0000313" key="3">
    <source>
        <dbReference type="Proteomes" id="UP001457282"/>
    </source>
</evidence>
<accession>A0AAW1WY00</accession>
<dbReference type="EMBL" id="JBEDUW010000005">
    <property type="protein sequence ID" value="KAK9928215.1"/>
    <property type="molecule type" value="Genomic_DNA"/>
</dbReference>
<proteinExistence type="predicted"/>
<organism evidence="2 3">
    <name type="scientific">Rubus argutus</name>
    <name type="common">Southern blackberry</name>
    <dbReference type="NCBI Taxonomy" id="59490"/>
    <lineage>
        <taxon>Eukaryota</taxon>
        <taxon>Viridiplantae</taxon>
        <taxon>Streptophyta</taxon>
        <taxon>Embryophyta</taxon>
        <taxon>Tracheophyta</taxon>
        <taxon>Spermatophyta</taxon>
        <taxon>Magnoliopsida</taxon>
        <taxon>eudicotyledons</taxon>
        <taxon>Gunneridae</taxon>
        <taxon>Pentapetalae</taxon>
        <taxon>rosids</taxon>
        <taxon>fabids</taxon>
        <taxon>Rosales</taxon>
        <taxon>Rosaceae</taxon>
        <taxon>Rosoideae</taxon>
        <taxon>Rosoideae incertae sedis</taxon>
        <taxon>Rubus</taxon>
    </lineage>
</organism>